<reference evidence="2" key="1">
    <citation type="submission" date="2025-08" db="UniProtKB">
        <authorList>
            <consortium name="RefSeq"/>
        </authorList>
    </citation>
    <scope>IDENTIFICATION</scope>
    <source>
        <tissue evidence="2">Total insect</tissue>
    </source>
</reference>
<dbReference type="AlphaFoldDB" id="A0A6P9A256"/>
<evidence type="ECO:0000313" key="2">
    <source>
        <dbReference type="RefSeq" id="XP_034251359.1"/>
    </source>
</evidence>
<name>A0A6P9A256_THRPL</name>
<evidence type="ECO:0000313" key="1">
    <source>
        <dbReference type="Proteomes" id="UP000515158"/>
    </source>
</evidence>
<accession>A0A6P9A256</accession>
<dbReference type="Proteomes" id="UP000515158">
    <property type="component" value="Unplaced"/>
</dbReference>
<dbReference type="RefSeq" id="XP_034251359.1">
    <property type="nucleotide sequence ID" value="XM_034395468.1"/>
</dbReference>
<proteinExistence type="predicted"/>
<keyword evidence="1" id="KW-1185">Reference proteome</keyword>
<dbReference type="KEGG" id="tpal:117651424"/>
<dbReference type="GeneID" id="117651424"/>
<protein>
    <submittedName>
        <fullName evidence="2">Uncharacterized protein LOC117651424</fullName>
    </submittedName>
</protein>
<organism evidence="2">
    <name type="scientific">Thrips palmi</name>
    <name type="common">Melon thrips</name>
    <dbReference type="NCBI Taxonomy" id="161013"/>
    <lineage>
        <taxon>Eukaryota</taxon>
        <taxon>Metazoa</taxon>
        <taxon>Ecdysozoa</taxon>
        <taxon>Arthropoda</taxon>
        <taxon>Hexapoda</taxon>
        <taxon>Insecta</taxon>
        <taxon>Pterygota</taxon>
        <taxon>Neoptera</taxon>
        <taxon>Paraneoptera</taxon>
        <taxon>Thysanoptera</taxon>
        <taxon>Terebrantia</taxon>
        <taxon>Thripoidea</taxon>
        <taxon>Thripidae</taxon>
        <taxon>Thrips</taxon>
    </lineage>
</organism>
<sequence length="104" mass="11227">MEMMQQASNNQYNCEQDQVASLQKSLWACVAHLPTTRFPYPKCPQYDCTKAEVNSFQNALACKAADDPAAVAACLSIQHCAKILDAETISGVQTCVQSAVAKGL</sequence>
<dbReference type="InParanoid" id="A0A6P9A256"/>
<gene>
    <name evidence="2" type="primary">LOC117651424</name>
</gene>